<name>C7M0U4_ACIFD</name>
<dbReference type="InterPro" id="IPR036425">
    <property type="entry name" value="MoaB/Mog-like_dom_sf"/>
</dbReference>
<dbReference type="SMART" id="SM00852">
    <property type="entry name" value="MoCF_biosynth"/>
    <property type="match status" value="1"/>
</dbReference>
<dbReference type="InterPro" id="IPR008284">
    <property type="entry name" value="MoCF_biosynth_CS"/>
</dbReference>
<protein>
    <submittedName>
        <fullName evidence="4">Molybdenum cofactor synthesis domain protein</fullName>
    </submittedName>
</protein>
<keyword evidence="2" id="KW-0501">Molybdenum cofactor biosynthesis</keyword>
<evidence type="ECO:0000313" key="5">
    <source>
        <dbReference type="Proteomes" id="UP000000771"/>
    </source>
</evidence>
<dbReference type="HOGENOM" id="CLU_077358_1_1_11"/>
<reference evidence="4 5" key="1">
    <citation type="journal article" date="2009" name="Stand. Genomic Sci.">
        <title>Complete genome sequence of Acidimicrobium ferrooxidans type strain (ICP).</title>
        <authorList>
            <person name="Clum A."/>
            <person name="Nolan M."/>
            <person name="Lang E."/>
            <person name="Glavina Del Rio T."/>
            <person name="Tice H."/>
            <person name="Copeland A."/>
            <person name="Cheng J.F."/>
            <person name="Lucas S."/>
            <person name="Chen F."/>
            <person name="Bruce D."/>
            <person name="Goodwin L."/>
            <person name="Pitluck S."/>
            <person name="Ivanova N."/>
            <person name="Mavrommatis K."/>
            <person name="Mikhailova N."/>
            <person name="Pati A."/>
            <person name="Chen A."/>
            <person name="Palaniappan K."/>
            <person name="Goker M."/>
            <person name="Spring S."/>
            <person name="Land M."/>
            <person name="Hauser L."/>
            <person name="Chang Y.J."/>
            <person name="Jeffries C.C."/>
            <person name="Chain P."/>
            <person name="Bristow J."/>
            <person name="Eisen J.A."/>
            <person name="Markowitz V."/>
            <person name="Hugenholtz P."/>
            <person name="Kyrpides N.C."/>
            <person name="Klenk H.P."/>
            <person name="Lapidus A."/>
        </authorList>
    </citation>
    <scope>NUCLEOTIDE SEQUENCE [LARGE SCALE GENOMIC DNA]</scope>
    <source>
        <strain evidence="5">DSM 10331 / JCM 15462 / NBRC 103882 / ICP</strain>
    </source>
</reference>
<dbReference type="InterPro" id="IPR051920">
    <property type="entry name" value="MPT_Adenylyltrnsfr/MoaC-Rel"/>
</dbReference>
<dbReference type="PROSITE" id="PS01078">
    <property type="entry name" value="MOCF_BIOSYNTHESIS_1"/>
    <property type="match status" value="1"/>
</dbReference>
<dbReference type="EMBL" id="CP001631">
    <property type="protein sequence ID" value="ACU54602.1"/>
    <property type="molecule type" value="Genomic_DNA"/>
</dbReference>
<organism evidence="4 5">
    <name type="scientific">Acidimicrobium ferrooxidans (strain DSM 10331 / JCM 15462 / NBRC 103882 / ICP)</name>
    <dbReference type="NCBI Taxonomy" id="525909"/>
    <lineage>
        <taxon>Bacteria</taxon>
        <taxon>Bacillati</taxon>
        <taxon>Actinomycetota</taxon>
        <taxon>Acidimicrobiia</taxon>
        <taxon>Acidimicrobiales</taxon>
        <taxon>Acidimicrobiaceae</taxon>
        <taxon>Acidimicrobium</taxon>
    </lineage>
</organism>
<dbReference type="OrthoDB" id="9794429at2"/>
<dbReference type="NCBIfam" id="TIGR00177">
    <property type="entry name" value="molyb_syn"/>
    <property type="match status" value="1"/>
</dbReference>
<dbReference type="RefSeq" id="WP_015799081.1">
    <property type="nucleotide sequence ID" value="NC_013124.1"/>
</dbReference>
<accession>C7M0U4</accession>
<dbReference type="UniPathway" id="UPA00344"/>
<dbReference type="CDD" id="cd00886">
    <property type="entry name" value="MogA_MoaB"/>
    <property type="match status" value="1"/>
</dbReference>
<evidence type="ECO:0000313" key="4">
    <source>
        <dbReference type="EMBL" id="ACU54602.1"/>
    </source>
</evidence>
<gene>
    <name evidence="4" type="ordered locus">Afer_1686</name>
</gene>
<proteinExistence type="predicted"/>
<evidence type="ECO:0000256" key="1">
    <source>
        <dbReference type="ARBA" id="ARBA00005046"/>
    </source>
</evidence>
<keyword evidence="5" id="KW-1185">Reference proteome</keyword>
<dbReference type="STRING" id="525909.Afer_1686"/>
<dbReference type="Gene3D" id="3.40.980.10">
    <property type="entry name" value="MoaB/Mog-like domain"/>
    <property type="match status" value="1"/>
</dbReference>
<evidence type="ECO:0000259" key="3">
    <source>
        <dbReference type="SMART" id="SM00852"/>
    </source>
</evidence>
<dbReference type="Pfam" id="PF00994">
    <property type="entry name" value="MoCF_biosynth"/>
    <property type="match status" value="1"/>
</dbReference>
<dbReference type="Proteomes" id="UP000000771">
    <property type="component" value="Chromosome"/>
</dbReference>
<dbReference type="eggNOG" id="COG0521">
    <property type="taxonomic scope" value="Bacteria"/>
</dbReference>
<evidence type="ECO:0000256" key="2">
    <source>
        <dbReference type="ARBA" id="ARBA00023150"/>
    </source>
</evidence>
<dbReference type="PANTHER" id="PTHR43764:SF1">
    <property type="entry name" value="MOLYBDOPTERIN MOLYBDOTRANSFERASE"/>
    <property type="match status" value="1"/>
</dbReference>
<feature type="domain" description="MoaB/Mog" evidence="3">
    <location>
        <begin position="8"/>
        <end position="147"/>
    </location>
</feature>
<dbReference type="AlphaFoldDB" id="C7M0U4"/>
<dbReference type="KEGG" id="afo:Afer_1686"/>
<dbReference type="PANTHER" id="PTHR43764">
    <property type="entry name" value="MOLYBDENUM COFACTOR BIOSYNTHESIS"/>
    <property type="match status" value="1"/>
</dbReference>
<dbReference type="SUPFAM" id="SSF53218">
    <property type="entry name" value="Molybdenum cofactor biosynthesis proteins"/>
    <property type="match status" value="1"/>
</dbReference>
<dbReference type="InterPro" id="IPR001453">
    <property type="entry name" value="MoaB/Mog_dom"/>
</dbReference>
<dbReference type="GO" id="GO:0006777">
    <property type="term" value="P:Mo-molybdopterin cofactor biosynthetic process"/>
    <property type="evidence" value="ECO:0007669"/>
    <property type="project" value="UniProtKB-KW"/>
</dbReference>
<sequence>MEPKRKAKVITVSDGVVRGTRVDRSGEALAAALERAGFELEARSAIADGAGSVARALREASLGFAGLIVTTGGTGFTPRDQTPEGTAEVLERHAPGFCEAMRAASPLGALSRGLAGTRGRSLIVNLPGSATGAVESLEAVLPVLDHALALLIDGGDAHPHAAP</sequence>
<comment type="pathway">
    <text evidence="1">Cofactor biosynthesis; molybdopterin biosynthesis.</text>
</comment>